<evidence type="ECO:0000313" key="2">
    <source>
        <dbReference type="Proteomes" id="UP000037387"/>
    </source>
</evidence>
<keyword evidence="2" id="KW-1185">Reference proteome</keyword>
<name>A0A0M0FAM3_CELCE</name>
<dbReference type="AlphaFoldDB" id="A0A0M0FAM3"/>
<dbReference type="EMBL" id="ATNL01000006">
    <property type="protein sequence ID" value="KON74493.1"/>
    <property type="molecule type" value="Genomic_DNA"/>
</dbReference>
<sequence>MSAQFDPTFEADLTYRTQRLRDDFRHDEPSLLHWWRGRRQRHDRPAR</sequence>
<proteinExistence type="predicted"/>
<evidence type="ECO:0000313" key="1">
    <source>
        <dbReference type="EMBL" id="KON74493.1"/>
    </source>
</evidence>
<accession>A0A0M0FAM3</accession>
<organism evidence="1 2">
    <name type="scientific">Cellulosimicrobium cellulans F16</name>
    <dbReference type="NCBI Taxonomy" id="1350482"/>
    <lineage>
        <taxon>Bacteria</taxon>
        <taxon>Bacillati</taxon>
        <taxon>Actinomycetota</taxon>
        <taxon>Actinomycetes</taxon>
        <taxon>Micrococcales</taxon>
        <taxon>Promicromonosporaceae</taxon>
        <taxon>Cellulosimicrobium</taxon>
    </lineage>
</organism>
<dbReference type="Proteomes" id="UP000037387">
    <property type="component" value="Unassembled WGS sequence"/>
</dbReference>
<protein>
    <submittedName>
        <fullName evidence="1">Uncharacterized protein</fullName>
    </submittedName>
</protein>
<comment type="caution">
    <text evidence="1">The sequence shown here is derived from an EMBL/GenBank/DDBJ whole genome shotgun (WGS) entry which is preliminary data.</text>
</comment>
<gene>
    <name evidence="1" type="ORF">M768_00785</name>
</gene>
<dbReference type="PATRIC" id="fig|1350482.3.peg.142"/>
<reference evidence="1 2" key="1">
    <citation type="journal article" date="2015" name="Sci. Rep.">
        <title>Functional and structural properties of a novel cellulosome-like multienzyme complex: efficient glycoside hydrolysis of water-insoluble 7-xylosyl-10-deacetylpaclitaxel.</title>
        <authorList>
            <person name="Dou T.Y."/>
            <person name="Luan H.W."/>
            <person name="Ge G.B."/>
            <person name="Dong M.M."/>
            <person name="Zou H.F."/>
            <person name="He Y.Q."/>
            <person name="Cui P."/>
            <person name="Wang J.Y."/>
            <person name="Hao D.C."/>
            <person name="Yang S.L."/>
            <person name="Yang L."/>
        </authorList>
    </citation>
    <scope>NUCLEOTIDE SEQUENCE [LARGE SCALE GENOMIC DNA]</scope>
    <source>
        <strain evidence="1 2">F16</strain>
    </source>
</reference>
<dbReference type="RefSeq" id="WP_156186302.1">
    <property type="nucleotide sequence ID" value="NZ_KQ435288.1"/>
</dbReference>